<dbReference type="AlphaFoldDB" id="A0A8T0RJ08"/>
<dbReference type="PIRSF" id="PIRSF006485">
    <property type="entry name" value="GTP-binding_EngA"/>
    <property type="match status" value="1"/>
</dbReference>
<comment type="caution">
    <text evidence="8">The sequence shown here is derived from an EMBL/GenBank/DDBJ whole genome shotgun (WGS) entry which is preliminary data.</text>
</comment>
<reference evidence="8" key="1">
    <citation type="submission" date="2020-05" db="EMBL/GenBank/DDBJ databases">
        <title>WGS assembly of Panicum virgatum.</title>
        <authorList>
            <person name="Lovell J.T."/>
            <person name="Jenkins J."/>
            <person name="Shu S."/>
            <person name="Juenger T.E."/>
            <person name="Schmutz J."/>
        </authorList>
    </citation>
    <scope>NUCLEOTIDE SEQUENCE</scope>
    <source>
        <strain evidence="8">AP13</strain>
    </source>
</reference>
<evidence type="ECO:0000256" key="5">
    <source>
        <dbReference type="ARBA" id="ARBA00032345"/>
    </source>
</evidence>
<sequence>MKQSRFDFTKVDAALLPTVILVGRPNVGKSALFNRFIRRREALVYNTPGDHVTRDIREGIAKLGDLRFRVLDSAGLETAATSGSILARTADMTGNVLARSQFAIFLIDVRDGLQPLDLEVGQWLRKHASGIHTLVAMNKSESLDEHGVLTAAAGEAHRLGFGDPVAISAETGLGMAELYEVLRPLFEEYMSQLPNNGLNPADPTSELETEAHEGYESKLPLQLAIVGRPNVGKSTLLNTLLQEQRVLVGPEAGLTRDSIRAQFQFDNRTVYLVDTAGWMERSGKEKGPASLSVVQSRKNLMRAHIVALVLDAEKIAMSKSSMNHPEVVIARQAIEEGRGLVVVVNKMDLLRDNQRLFEKVMDAVPREIQTVIPQVMSRHSWKDSATQPKVKYFTQVKARPPTFVAFMSSKTQLSDTDIRFLTKSLKEDFNIGGIPIRIVQRSIPRKACAKSNTRNVGPRVARMRTDKRITVSDPSLS</sequence>
<dbReference type="PANTHER" id="PTHR43834">
    <property type="entry name" value="GTPASE DER"/>
    <property type="match status" value="1"/>
</dbReference>
<evidence type="ECO:0000256" key="2">
    <source>
        <dbReference type="ARBA" id="ARBA00020953"/>
    </source>
</evidence>
<dbReference type="InterPro" id="IPR006073">
    <property type="entry name" value="GTP-bd"/>
</dbReference>
<feature type="domain" description="G" evidence="6">
    <location>
        <begin position="18"/>
        <end position="139"/>
    </location>
</feature>
<evidence type="ECO:0000259" key="7">
    <source>
        <dbReference type="Pfam" id="PF14714"/>
    </source>
</evidence>
<comment type="similarity">
    <text evidence="1">Belongs to the TRAFAC class TrmE-Era-EngA-EngB-Septin-like GTPase superfamily. EngA (Der) GTPase family.</text>
</comment>
<accession>A0A8T0RJ08</accession>
<evidence type="ECO:0000313" key="9">
    <source>
        <dbReference type="Proteomes" id="UP000823388"/>
    </source>
</evidence>
<feature type="domain" description="G" evidence="6">
    <location>
        <begin position="223"/>
        <end position="346"/>
    </location>
</feature>
<dbReference type="InterPro" id="IPR005225">
    <property type="entry name" value="Small_GTP-bd"/>
</dbReference>
<dbReference type="PANTHER" id="PTHR43834:SF6">
    <property type="entry name" value="GTPASE DER"/>
    <property type="match status" value="1"/>
</dbReference>
<dbReference type="EMBL" id="CM029046">
    <property type="protein sequence ID" value="KAG2586061.1"/>
    <property type="molecule type" value="Genomic_DNA"/>
</dbReference>
<keyword evidence="9" id="KW-1185">Reference proteome</keyword>
<dbReference type="NCBIfam" id="TIGR00231">
    <property type="entry name" value="small_GTP"/>
    <property type="match status" value="2"/>
</dbReference>
<gene>
    <name evidence="8" type="ORF">PVAP13_5NG018200</name>
</gene>
<dbReference type="Gene3D" id="3.40.50.300">
    <property type="entry name" value="P-loop containing nucleotide triphosphate hydrolases"/>
    <property type="match status" value="2"/>
</dbReference>
<evidence type="ECO:0000313" key="8">
    <source>
        <dbReference type="EMBL" id="KAG2586061.1"/>
    </source>
</evidence>
<dbReference type="InterPro" id="IPR027417">
    <property type="entry name" value="P-loop_NTPase"/>
</dbReference>
<protein>
    <recommendedName>
        <fullName evidence="2">GTPase Der</fullName>
    </recommendedName>
    <alternativeName>
        <fullName evidence="5">GTP-binding protein EngA</fullName>
    </alternativeName>
</protein>
<dbReference type="SUPFAM" id="SSF52540">
    <property type="entry name" value="P-loop containing nucleoside triphosphate hydrolases"/>
    <property type="match status" value="2"/>
</dbReference>
<evidence type="ECO:0000256" key="4">
    <source>
        <dbReference type="ARBA" id="ARBA00022737"/>
    </source>
</evidence>
<dbReference type="Pfam" id="PF01926">
    <property type="entry name" value="MMR_HSR1"/>
    <property type="match status" value="2"/>
</dbReference>
<evidence type="ECO:0000256" key="1">
    <source>
        <dbReference type="ARBA" id="ARBA00008279"/>
    </source>
</evidence>
<dbReference type="GO" id="GO:0042254">
    <property type="term" value="P:ribosome biogenesis"/>
    <property type="evidence" value="ECO:0007669"/>
    <property type="project" value="UniProtKB-KW"/>
</dbReference>
<dbReference type="CDD" id="cd01894">
    <property type="entry name" value="EngA1"/>
    <property type="match status" value="1"/>
</dbReference>
<organism evidence="8 9">
    <name type="scientific">Panicum virgatum</name>
    <name type="common">Blackwell switchgrass</name>
    <dbReference type="NCBI Taxonomy" id="38727"/>
    <lineage>
        <taxon>Eukaryota</taxon>
        <taxon>Viridiplantae</taxon>
        <taxon>Streptophyta</taxon>
        <taxon>Embryophyta</taxon>
        <taxon>Tracheophyta</taxon>
        <taxon>Spermatophyta</taxon>
        <taxon>Magnoliopsida</taxon>
        <taxon>Liliopsida</taxon>
        <taxon>Poales</taxon>
        <taxon>Poaceae</taxon>
        <taxon>PACMAD clade</taxon>
        <taxon>Panicoideae</taxon>
        <taxon>Panicodae</taxon>
        <taxon>Paniceae</taxon>
        <taxon>Panicinae</taxon>
        <taxon>Panicum</taxon>
        <taxon>Panicum sect. Hiantes</taxon>
    </lineage>
</organism>
<name>A0A8T0RJ08_PANVG</name>
<dbReference type="InterPro" id="IPR016484">
    <property type="entry name" value="GTPase_Der"/>
</dbReference>
<keyword evidence="3" id="KW-0690">Ribosome biogenesis</keyword>
<dbReference type="GO" id="GO:0005525">
    <property type="term" value="F:GTP binding"/>
    <property type="evidence" value="ECO:0007669"/>
    <property type="project" value="InterPro"/>
</dbReference>
<dbReference type="Proteomes" id="UP000823388">
    <property type="component" value="Chromosome 5N"/>
</dbReference>
<evidence type="ECO:0000259" key="6">
    <source>
        <dbReference type="Pfam" id="PF01926"/>
    </source>
</evidence>
<dbReference type="Pfam" id="PF14714">
    <property type="entry name" value="KH_dom-like"/>
    <property type="match status" value="1"/>
</dbReference>
<feature type="domain" description="GTPase Der C-terminal KH-domain-like" evidence="7">
    <location>
        <begin position="368"/>
        <end position="441"/>
    </location>
</feature>
<dbReference type="PRINTS" id="PR00326">
    <property type="entry name" value="GTP1OBG"/>
</dbReference>
<evidence type="ECO:0000256" key="3">
    <source>
        <dbReference type="ARBA" id="ARBA00022517"/>
    </source>
</evidence>
<dbReference type="InterPro" id="IPR032859">
    <property type="entry name" value="KH_dom-like"/>
</dbReference>
<proteinExistence type="inferred from homology"/>
<keyword evidence="4" id="KW-0677">Repeat</keyword>